<sequence length="162" mass="17894">MHYLTKKFSTGILFIGITVCGSVSADQSTKKTELVTSTGQEQIIQMLEDDLNFETQRKQLSNELALEKLRLELNKLKSESQPVLQPSQSASLEQKNDGKPVSVVQAPAIVLVSEVAGLSRILVKDGDKVNLYHPSETFIANNGNKYKFTSHSGAKFILKEVK</sequence>
<name>A0A0S3PN21_ECOLX</name>
<gene>
    <name evidence="1" type="primary">cofG</name>
</gene>
<protein>
    <recommendedName>
        <fullName evidence="2">LngG</fullName>
    </recommendedName>
</protein>
<proteinExistence type="predicted"/>
<dbReference type="AlphaFoldDB" id="A0A0S3PN21"/>
<organism evidence="1">
    <name type="scientific">Escherichia coli O169:H41</name>
    <dbReference type="NCBI Taxonomy" id="1446701"/>
    <lineage>
        <taxon>Bacteria</taxon>
        <taxon>Pseudomonadati</taxon>
        <taxon>Pseudomonadota</taxon>
        <taxon>Gammaproteobacteria</taxon>
        <taxon>Enterobacterales</taxon>
        <taxon>Enterobacteriaceae</taxon>
        <taxon>Escherichia</taxon>
    </lineage>
</organism>
<geneLocation type="plasmid" evidence="1">
    <name>pEntYN10</name>
</geneLocation>
<dbReference type="RefSeq" id="WP_001595098.1">
    <property type="nucleotide sequence ID" value="NZ_AP014654.1"/>
</dbReference>
<evidence type="ECO:0000313" key="1">
    <source>
        <dbReference type="EMBL" id="BAT57064.1"/>
    </source>
</evidence>
<reference evidence="1" key="1">
    <citation type="journal article" date="2015" name="Virulence">
        <title>Characterization of unstable pEntYN10 from enterotoxigenic Escherichia coli (ETEC) O169:H41.</title>
        <authorList>
            <person name="Ban E."/>
            <person name="Yoshida Y."/>
            <person name="Wakushima M."/>
            <person name="Wajima T."/>
            <person name="Hamabata T."/>
            <person name="Ichikawa N."/>
            <person name="Abe H."/>
            <person name="Horiguchi Y."/>
            <person name="Hara-Kudo Y."/>
            <person name="Kage-Nakadai E."/>
            <person name="Yamamoto T."/>
            <person name="Wada T."/>
            <person name="Nishikawa Y."/>
        </authorList>
    </citation>
    <scope>NUCLEOTIDE SEQUENCE</scope>
    <source>
        <strain evidence="1">O169:H41</strain>
        <plasmid evidence="1">pEntYN10</plasmid>
    </source>
</reference>
<dbReference type="EMBL" id="AP014654">
    <property type="protein sequence ID" value="BAT57064.1"/>
    <property type="molecule type" value="Genomic_DNA"/>
</dbReference>
<accession>A0A0S3PN21</accession>
<keyword evidence="1" id="KW-0614">Plasmid</keyword>
<evidence type="ECO:0008006" key="2">
    <source>
        <dbReference type="Google" id="ProtNLM"/>
    </source>
</evidence>